<dbReference type="AlphaFoldDB" id="F2KPI8"/>
<dbReference type="GeneID" id="10393481"/>
<dbReference type="PANTHER" id="PTHR42883:SF2">
    <property type="entry name" value="THYMIDYLYLTRANSFERASE"/>
    <property type="match status" value="1"/>
</dbReference>
<dbReference type="Proteomes" id="UP000008136">
    <property type="component" value="Chromosome"/>
</dbReference>
<dbReference type="RefSeq" id="WP_013683093.1">
    <property type="nucleotide sequence ID" value="NC_015320.1"/>
</dbReference>
<organism evidence="2 3">
    <name type="scientific">Archaeoglobus veneficus (strain DSM 11195 / SNP6)</name>
    <dbReference type="NCBI Taxonomy" id="693661"/>
    <lineage>
        <taxon>Archaea</taxon>
        <taxon>Methanobacteriati</taxon>
        <taxon>Methanobacteriota</taxon>
        <taxon>Archaeoglobi</taxon>
        <taxon>Archaeoglobales</taxon>
        <taxon>Archaeoglobaceae</taxon>
        <taxon>Archaeoglobus</taxon>
    </lineage>
</organism>
<dbReference type="GO" id="GO:0016740">
    <property type="term" value="F:transferase activity"/>
    <property type="evidence" value="ECO:0007669"/>
    <property type="project" value="UniProtKB-KW"/>
</dbReference>
<dbReference type="EMBL" id="CP002588">
    <property type="protein sequence ID" value="AEA46419.1"/>
    <property type="molecule type" value="Genomic_DNA"/>
</dbReference>
<accession>F2KPI8</accession>
<keyword evidence="2" id="KW-0808">Transferase</keyword>
<gene>
    <name evidence="2" type="ordered locus">Arcve_0386</name>
</gene>
<dbReference type="Gene3D" id="2.160.10.10">
    <property type="entry name" value="Hexapeptide repeat proteins"/>
    <property type="match status" value="1"/>
</dbReference>
<dbReference type="HOGENOM" id="CLU_029499_4_0_2"/>
<evidence type="ECO:0000259" key="1">
    <source>
        <dbReference type="Pfam" id="PF00483"/>
    </source>
</evidence>
<name>F2KPI8_ARCVS</name>
<protein>
    <submittedName>
        <fullName evidence="2">Nucleotidyl transferase</fullName>
    </submittedName>
</protein>
<dbReference type="SUPFAM" id="SSF53448">
    <property type="entry name" value="Nucleotide-diphospho-sugar transferases"/>
    <property type="match status" value="1"/>
</dbReference>
<proteinExistence type="predicted"/>
<dbReference type="InterPro" id="IPR029044">
    <property type="entry name" value="Nucleotide-diphossugar_trans"/>
</dbReference>
<sequence>MKVVIMAGGYATRLWPITKTKAKPLLPMGKRRIIDIVYDKVKSFGTVVVSTNRRFEPDFRKWAEDKDVELFVEDSMSEEEKLGAVRALAEVAAYLDDEMLVVAGDNLFSFTLEGFVEFYREKGEPVTALYDVGDYELAKRYGVAELDGRRIVGFMEKPASPPSTLVGIGIYAFPRRVCGLLSEYVEGNAKADNIGDFMGWLCEREELYGYAFSGNWYDIGSPDSYIEAFKTFMEHSVAEVEVDRRAKIIEPVAIEEGVKIIGRSIVGPYAYIGRNCVIENSDVCDSVVFDNVILRRAKVWRSIVDEDCEIRNLDLSGSIIGAHAKIQRGE</sequence>
<dbReference type="STRING" id="693661.Arcve_0386"/>
<evidence type="ECO:0000313" key="2">
    <source>
        <dbReference type="EMBL" id="AEA46419.1"/>
    </source>
</evidence>
<dbReference type="eggNOG" id="arCOG00666">
    <property type="taxonomic scope" value="Archaea"/>
</dbReference>
<evidence type="ECO:0000313" key="3">
    <source>
        <dbReference type="Proteomes" id="UP000008136"/>
    </source>
</evidence>
<keyword evidence="3" id="KW-1185">Reference proteome</keyword>
<dbReference type="PANTHER" id="PTHR42883">
    <property type="entry name" value="GLUCOSE-1-PHOSPHATE THYMIDYLTRANSFERASE"/>
    <property type="match status" value="1"/>
</dbReference>
<reference evidence="2 3" key="1">
    <citation type="submission" date="2011-03" db="EMBL/GenBank/DDBJ databases">
        <title>The complete genome of Archaeoglobus veneficus SNP6.</title>
        <authorList>
            <consortium name="US DOE Joint Genome Institute (JGI-PGF)"/>
            <person name="Lucas S."/>
            <person name="Copeland A."/>
            <person name="Lapidus A."/>
            <person name="Bruce D."/>
            <person name="Goodwin L."/>
            <person name="Pitluck S."/>
            <person name="Kyrpides N."/>
            <person name="Mavromatis K."/>
            <person name="Pagani I."/>
            <person name="Ivanova N."/>
            <person name="Mikhailova N."/>
            <person name="Lu M."/>
            <person name="Detter J.C."/>
            <person name="Tapia R."/>
            <person name="Han C."/>
            <person name="Land M."/>
            <person name="Hauser L."/>
            <person name="Markowitz V."/>
            <person name="Cheng J.-F."/>
            <person name="Hugenholtz P."/>
            <person name="Woyke T."/>
            <person name="Wu D."/>
            <person name="Spring S."/>
            <person name="Brambilla E."/>
            <person name="Klenk H.-P."/>
            <person name="Eisen J.A."/>
        </authorList>
    </citation>
    <scope>NUCLEOTIDE SEQUENCE [LARGE SCALE GENOMIC DNA]</scope>
    <source>
        <strain>SNP6</strain>
    </source>
</reference>
<feature type="domain" description="Nucleotidyl transferase" evidence="1">
    <location>
        <begin position="2"/>
        <end position="231"/>
    </location>
</feature>
<dbReference type="InterPro" id="IPR005835">
    <property type="entry name" value="NTP_transferase_dom"/>
</dbReference>
<dbReference type="KEGG" id="ave:Arcve_0386"/>
<dbReference type="Pfam" id="PF00483">
    <property type="entry name" value="NTP_transferase"/>
    <property type="match status" value="1"/>
</dbReference>
<dbReference type="Gene3D" id="3.90.550.10">
    <property type="entry name" value="Spore Coat Polysaccharide Biosynthesis Protein SpsA, Chain A"/>
    <property type="match status" value="1"/>
</dbReference>
<dbReference type="OrthoDB" id="15372at2157"/>
<dbReference type="CDD" id="cd04181">
    <property type="entry name" value="NTP_transferase"/>
    <property type="match status" value="1"/>
</dbReference>